<organism evidence="2 3">
    <name type="scientific">Crenichthys baileyi</name>
    <name type="common">White River springfish</name>
    <dbReference type="NCBI Taxonomy" id="28760"/>
    <lineage>
        <taxon>Eukaryota</taxon>
        <taxon>Metazoa</taxon>
        <taxon>Chordata</taxon>
        <taxon>Craniata</taxon>
        <taxon>Vertebrata</taxon>
        <taxon>Euteleostomi</taxon>
        <taxon>Actinopterygii</taxon>
        <taxon>Neopterygii</taxon>
        <taxon>Teleostei</taxon>
        <taxon>Neoteleostei</taxon>
        <taxon>Acanthomorphata</taxon>
        <taxon>Ovalentaria</taxon>
        <taxon>Atherinomorphae</taxon>
        <taxon>Cyprinodontiformes</taxon>
        <taxon>Goodeidae</taxon>
        <taxon>Crenichthys</taxon>
    </lineage>
</organism>
<keyword evidence="1" id="KW-0812">Transmembrane</keyword>
<keyword evidence="3" id="KW-1185">Reference proteome</keyword>
<evidence type="ECO:0000313" key="3">
    <source>
        <dbReference type="Proteomes" id="UP001311232"/>
    </source>
</evidence>
<proteinExistence type="predicted"/>
<dbReference type="Proteomes" id="UP001311232">
    <property type="component" value="Unassembled WGS sequence"/>
</dbReference>
<name>A0AAV9SBN5_9TELE</name>
<dbReference type="EMBL" id="JAHHUM010000607">
    <property type="protein sequence ID" value="KAK5618658.1"/>
    <property type="molecule type" value="Genomic_DNA"/>
</dbReference>
<keyword evidence="1" id="KW-0472">Membrane</keyword>
<feature type="transmembrane region" description="Helical" evidence="1">
    <location>
        <begin position="39"/>
        <end position="56"/>
    </location>
</feature>
<sequence length="100" mass="11361">MKQTLSESSVRSEMHEHAVFGKHPSQFLRCSSNVADDNVFGFVLFLVLLRGFVQWSGFPRCPDKSPVRISTGMENFLLWFCSFPSLLSSWGCVWLDGVEL</sequence>
<comment type="caution">
    <text evidence="2">The sequence shown here is derived from an EMBL/GenBank/DDBJ whole genome shotgun (WGS) entry which is preliminary data.</text>
</comment>
<gene>
    <name evidence="2" type="ORF">CRENBAI_014620</name>
</gene>
<keyword evidence="1" id="KW-1133">Transmembrane helix</keyword>
<dbReference type="AlphaFoldDB" id="A0AAV9SBN5"/>
<accession>A0AAV9SBN5</accession>
<reference evidence="2 3" key="1">
    <citation type="submission" date="2021-06" db="EMBL/GenBank/DDBJ databases">
        <authorList>
            <person name="Palmer J.M."/>
        </authorList>
    </citation>
    <scope>NUCLEOTIDE SEQUENCE [LARGE SCALE GENOMIC DNA]</scope>
    <source>
        <strain evidence="2 3">MEX-2019</strain>
        <tissue evidence="2">Muscle</tissue>
    </source>
</reference>
<evidence type="ECO:0000313" key="2">
    <source>
        <dbReference type="EMBL" id="KAK5618658.1"/>
    </source>
</evidence>
<protein>
    <submittedName>
        <fullName evidence="2">Uncharacterized protein</fullName>
    </submittedName>
</protein>
<feature type="transmembrane region" description="Helical" evidence="1">
    <location>
        <begin position="76"/>
        <end position="95"/>
    </location>
</feature>
<evidence type="ECO:0000256" key="1">
    <source>
        <dbReference type="SAM" id="Phobius"/>
    </source>
</evidence>